<dbReference type="KEGG" id="gba:J421_5067"/>
<evidence type="ECO:0000256" key="1">
    <source>
        <dbReference type="ARBA" id="ARBA00008791"/>
    </source>
</evidence>
<dbReference type="Gene3D" id="3.40.50.620">
    <property type="entry name" value="HUPs"/>
    <property type="match status" value="2"/>
</dbReference>
<dbReference type="InterPro" id="IPR006016">
    <property type="entry name" value="UspA"/>
</dbReference>
<name>W0RQ46_9BACT</name>
<feature type="region of interest" description="Disordered" evidence="2">
    <location>
        <begin position="1"/>
        <end position="20"/>
    </location>
</feature>
<reference evidence="4 5" key="1">
    <citation type="journal article" date="2014" name="Genome Announc.">
        <title>Genome Sequence and Methylome of Soil Bacterium Gemmatirosa kalamazoonensis KBS708T, a Member of the Rarely Cultivated Gemmatimonadetes Phylum.</title>
        <authorList>
            <person name="Debruyn J.M."/>
            <person name="Radosevich M."/>
            <person name="Wommack K.E."/>
            <person name="Polson S.W."/>
            <person name="Hauser L.J."/>
            <person name="Fawaz M.N."/>
            <person name="Korlach J."/>
            <person name="Tsai Y.C."/>
        </authorList>
    </citation>
    <scope>NUCLEOTIDE SEQUENCE [LARGE SCALE GENOMIC DNA]</scope>
    <source>
        <strain evidence="4 5">KBS708</strain>
        <plasmid evidence="5">Plasmid 1</plasmid>
    </source>
</reference>
<dbReference type="EMBL" id="CP007129">
    <property type="protein sequence ID" value="AHG92602.1"/>
    <property type="molecule type" value="Genomic_DNA"/>
</dbReference>
<dbReference type="Pfam" id="PF17269">
    <property type="entry name" value="DUF5335"/>
    <property type="match status" value="1"/>
</dbReference>
<keyword evidence="5" id="KW-1185">Reference proteome</keyword>
<dbReference type="Proteomes" id="UP000019151">
    <property type="component" value="Plasmid 1"/>
</dbReference>
<feature type="domain" description="UspA" evidence="3">
    <location>
        <begin position="25"/>
        <end position="161"/>
    </location>
</feature>
<dbReference type="CDD" id="cd00293">
    <property type="entry name" value="USP-like"/>
    <property type="match status" value="1"/>
</dbReference>
<evidence type="ECO:0000313" key="4">
    <source>
        <dbReference type="EMBL" id="AHG92602.1"/>
    </source>
</evidence>
<protein>
    <submittedName>
        <fullName evidence="4">UspA domain-containing protein</fullName>
    </submittedName>
</protein>
<dbReference type="HOGENOM" id="CLU_629708_0_0_0"/>
<dbReference type="InterPro" id="IPR006015">
    <property type="entry name" value="Universal_stress_UspA"/>
</dbReference>
<dbReference type="InParanoid" id="W0RQ46"/>
<evidence type="ECO:0000313" key="5">
    <source>
        <dbReference type="Proteomes" id="UP000019151"/>
    </source>
</evidence>
<proteinExistence type="inferred from homology"/>
<organism evidence="4 5">
    <name type="scientific">Gemmatirosa kalamazoonensis</name>
    <dbReference type="NCBI Taxonomy" id="861299"/>
    <lineage>
        <taxon>Bacteria</taxon>
        <taxon>Pseudomonadati</taxon>
        <taxon>Gemmatimonadota</taxon>
        <taxon>Gemmatimonadia</taxon>
        <taxon>Gemmatimonadales</taxon>
        <taxon>Gemmatimonadaceae</taxon>
        <taxon>Gemmatirosa</taxon>
    </lineage>
</organism>
<evidence type="ECO:0000256" key="2">
    <source>
        <dbReference type="SAM" id="MobiDB-lite"/>
    </source>
</evidence>
<dbReference type="InterPro" id="IPR014729">
    <property type="entry name" value="Rossmann-like_a/b/a_fold"/>
</dbReference>
<feature type="domain" description="UspA" evidence="3">
    <location>
        <begin position="170"/>
        <end position="310"/>
    </location>
</feature>
<geneLocation type="plasmid" evidence="4 5">
    <name>1</name>
</geneLocation>
<dbReference type="InterPro" id="IPR035223">
    <property type="entry name" value="DUF5335"/>
</dbReference>
<dbReference type="PANTHER" id="PTHR46268">
    <property type="entry name" value="STRESS RESPONSE PROTEIN NHAX"/>
    <property type="match status" value="1"/>
</dbReference>
<keyword evidence="4" id="KW-0614">Plasmid</keyword>
<dbReference type="SUPFAM" id="SSF52402">
    <property type="entry name" value="Adenine nucleotide alpha hydrolases-like"/>
    <property type="match status" value="2"/>
</dbReference>
<dbReference type="OrthoDB" id="9781145at2"/>
<accession>W0RQ46</accession>
<dbReference type="Pfam" id="PF00582">
    <property type="entry name" value="Usp"/>
    <property type="match status" value="2"/>
</dbReference>
<evidence type="ECO:0000259" key="3">
    <source>
        <dbReference type="Pfam" id="PF00582"/>
    </source>
</evidence>
<dbReference type="AlphaFoldDB" id="W0RQ46"/>
<gene>
    <name evidence="4" type="ORF">J421_5067</name>
</gene>
<dbReference type="RefSeq" id="WP_025413934.1">
    <property type="nucleotide sequence ID" value="NZ_CP007129.1"/>
</dbReference>
<dbReference type="PANTHER" id="PTHR46268:SF6">
    <property type="entry name" value="UNIVERSAL STRESS PROTEIN UP12"/>
    <property type="match status" value="1"/>
</dbReference>
<dbReference type="PRINTS" id="PR01438">
    <property type="entry name" value="UNVRSLSTRESS"/>
</dbReference>
<sequence>MSSTVPADRSSPAEPRATGRALRGPVVLACDGRAPNDAAALAARAAAERLGAPLEVVAALRPLPVPVGPDFAPIPPEVDAARRGALREAVVARLEPVLGSQARWRITVRDGAPGGVIADVARERRAALIVLGTGAHGVANRLLGEEISLQAVRHSGVPVLALAHDAAGPMRRAVAAIDFSASSVHAARTALALLDPGSHGGAVLTLVHVRSPRERSPLLPPWESAHDAFVGALFTRLCDMLRPHVPDGVTVETYVATGGVVECIDSVATYLGADLVAVGTHGPGWVERLFVGSVATDALRRLDTSVLVTPPPAAAERVRLELQLHGRVAMERHDDWRHALDVLSHRNLRRRVRLEVVDEHGNEYHVDAYRFHGATYDPHDRRVGIMLGDADDRAHHLTHAITGVRSVEIVGEDDRRDHALLVASGRGEATLTFLD</sequence>
<comment type="similarity">
    <text evidence="1">Belongs to the universal stress protein A family.</text>
</comment>